<accession>A0A918NI43</accession>
<sequence length="84" mass="9199">MKAGCEVPAVCEVRLWEVRLNTDSFCVAAECAARGDRTGGTRPGRTRRNAEPLAWGTCGRAWGSPRSSCEVAVERPWEESQEMG</sequence>
<reference evidence="1" key="1">
    <citation type="journal article" date="2014" name="Int. J. Syst. Evol. Microbiol.">
        <title>Complete genome sequence of Corynebacterium casei LMG S-19264T (=DSM 44701T), isolated from a smear-ripened cheese.</title>
        <authorList>
            <consortium name="US DOE Joint Genome Institute (JGI-PGF)"/>
            <person name="Walter F."/>
            <person name="Albersmeier A."/>
            <person name="Kalinowski J."/>
            <person name="Ruckert C."/>
        </authorList>
    </citation>
    <scope>NUCLEOTIDE SEQUENCE</scope>
    <source>
        <strain evidence="1">JCM 4956</strain>
    </source>
</reference>
<comment type="caution">
    <text evidence="1">The sequence shown here is derived from an EMBL/GenBank/DDBJ whole genome shotgun (WGS) entry which is preliminary data.</text>
</comment>
<keyword evidence="2" id="KW-1185">Reference proteome</keyword>
<proteinExistence type="predicted"/>
<name>A0A918NI43_9ACTN</name>
<organism evidence="1 2">
    <name type="scientific">Streptomyces fructofermentans</name>
    <dbReference type="NCBI Taxonomy" id="152141"/>
    <lineage>
        <taxon>Bacteria</taxon>
        <taxon>Bacillati</taxon>
        <taxon>Actinomycetota</taxon>
        <taxon>Actinomycetes</taxon>
        <taxon>Kitasatosporales</taxon>
        <taxon>Streptomycetaceae</taxon>
        <taxon>Streptomyces</taxon>
    </lineage>
</organism>
<gene>
    <name evidence="1" type="ORF">GCM10010515_44440</name>
</gene>
<dbReference type="Proteomes" id="UP000645555">
    <property type="component" value="Unassembled WGS sequence"/>
</dbReference>
<evidence type="ECO:0000313" key="2">
    <source>
        <dbReference type="Proteomes" id="UP000645555"/>
    </source>
</evidence>
<dbReference type="EMBL" id="BMWD01000016">
    <property type="protein sequence ID" value="GGX72149.1"/>
    <property type="molecule type" value="Genomic_DNA"/>
</dbReference>
<reference evidence="1" key="2">
    <citation type="submission" date="2020-09" db="EMBL/GenBank/DDBJ databases">
        <authorList>
            <person name="Sun Q."/>
            <person name="Ohkuma M."/>
        </authorList>
    </citation>
    <scope>NUCLEOTIDE SEQUENCE</scope>
    <source>
        <strain evidence="1">JCM 4956</strain>
    </source>
</reference>
<protein>
    <submittedName>
        <fullName evidence="1">Uncharacterized protein</fullName>
    </submittedName>
</protein>
<dbReference type="AlphaFoldDB" id="A0A918NI43"/>
<evidence type="ECO:0000313" key="1">
    <source>
        <dbReference type="EMBL" id="GGX72149.1"/>
    </source>
</evidence>